<dbReference type="EMBL" id="JBBWRZ010000004">
    <property type="protein sequence ID" value="KAK8238267.1"/>
    <property type="molecule type" value="Genomic_DNA"/>
</dbReference>
<organism evidence="1 2">
    <name type="scientific">Phyllosticta capitalensis</name>
    <dbReference type="NCBI Taxonomy" id="121624"/>
    <lineage>
        <taxon>Eukaryota</taxon>
        <taxon>Fungi</taxon>
        <taxon>Dikarya</taxon>
        <taxon>Ascomycota</taxon>
        <taxon>Pezizomycotina</taxon>
        <taxon>Dothideomycetes</taxon>
        <taxon>Dothideomycetes incertae sedis</taxon>
        <taxon>Botryosphaeriales</taxon>
        <taxon>Phyllostictaceae</taxon>
        <taxon>Phyllosticta</taxon>
    </lineage>
</organism>
<gene>
    <name evidence="1" type="ORF">HDK90DRAFT_524401</name>
</gene>
<protein>
    <submittedName>
        <fullName evidence="1">Uncharacterized protein</fullName>
    </submittedName>
</protein>
<sequence>MCGDACNSTRLSTGGTIAVLRSPHDATGSPVANEPVASCDLLFHNHQNLSNAHTRAVLRARDGVSIDGLKNCSMLIHRDGDLRTQAPISDEVRTALHAIELKPSVDEHQDYARMDLPEALELCVGTERGIIGRRVSIVRGGERVAEGIIGYN</sequence>
<comment type="caution">
    <text evidence="1">The sequence shown here is derived from an EMBL/GenBank/DDBJ whole genome shotgun (WGS) entry which is preliminary data.</text>
</comment>
<evidence type="ECO:0000313" key="1">
    <source>
        <dbReference type="EMBL" id="KAK8238267.1"/>
    </source>
</evidence>
<keyword evidence="2" id="KW-1185">Reference proteome</keyword>
<dbReference type="Proteomes" id="UP001492380">
    <property type="component" value="Unassembled WGS sequence"/>
</dbReference>
<name>A0ABR1YTP9_9PEZI</name>
<reference evidence="1 2" key="1">
    <citation type="submission" date="2024-04" db="EMBL/GenBank/DDBJ databases">
        <title>Phyllosticta paracitricarpa is synonymous to the EU quarantine fungus P. citricarpa based on phylogenomic analyses.</title>
        <authorList>
            <consortium name="Lawrence Berkeley National Laboratory"/>
            <person name="Van Ingen-Buijs V.A."/>
            <person name="Van Westerhoven A.C."/>
            <person name="Haridas S."/>
            <person name="Skiadas P."/>
            <person name="Martin F."/>
            <person name="Groenewald J.Z."/>
            <person name="Crous P.W."/>
            <person name="Seidl M.F."/>
        </authorList>
    </citation>
    <scope>NUCLEOTIDE SEQUENCE [LARGE SCALE GENOMIC DNA]</scope>
    <source>
        <strain evidence="1 2">CBS 123374</strain>
    </source>
</reference>
<evidence type="ECO:0000313" key="2">
    <source>
        <dbReference type="Proteomes" id="UP001492380"/>
    </source>
</evidence>
<proteinExistence type="predicted"/>
<accession>A0ABR1YTP9</accession>